<feature type="domain" description="Flavodoxin-like fold" evidence="3">
    <location>
        <begin position="4"/>
        <end position="101"/>
    </location>
</feature>
<dbReference type="FunFam" id="3.40.50.360:FF:000054">
    <property type="entry name" value="NAD(P)H dehydrogenase, quinone 1"/>
    <property type="match status" value="1"/>
</dbReference>
<dbReference type="PANTHER" id="PTHR10204:SF34">
    <property type="entry name" value="NAD(P)H DEHYDROGENASE [QUINONE] 1 ISOFORM 1"/>
    <property type="match status" value="1"/>
</dbReference>
<evidence type="ECO:0000313" key="4">
    <source>
        <dbReference type="Ensembl" id="ENSORLP00020015746.1"/>
    </source>
</evidence>
<evidence type="ECO:0000313" key="5">
    <source>
        <dbReference type="Proteomes" id="UP000265180"/>
    </source>
</evidence>
<dbReference type="InterPro" id="IPR003680">
    <property type="entry name" value="Flavodoxin_fold"/>
</dbReference>
<protein>
    <recommendedName>
        <fullName evidence="3">Flavodoxin-like fold domain-containing protein</fullName>
    </recommendedName>
</protein>
<dbReference type="AlphaFoldDB" id="A0A3P9L4Z9"/>
<accession>A0A3P9L4Z9</accession>
<evidence type="ECO:0000256" key="1">
    <source>
        <dbReference type="ARBA" id="ARBA00006252"/>
    </source>
</evidence>
<reference evidence="4 5" key="2">
    <citation type="submission" date="2017-04" db="EMBL/GenBank/DDBJ databases">
        <title>CpG methylation of centromeres and impact of large insertions on vertebrate speciation.</title>
        <authorList>
            <person name="Ichikawa K."/>
            <person name="Yoshimura J."/>
            <person name="Morishita S."/>
        </authorList>
    </citation>
    <scope>NUCLEOTIDE SEQUENCE</scope>
    <source>
        <strain evidence="4 5">HNI</strain>
    </source>
</reference>
<dbReference type="Ensembl" id="ENSORLT00020033581.1">
    <property type="protein sequence ID" value="ENSORLP00020015746.1"/>
    <property type="gene ID" value="ENSORLG00020016779.1"/>
</dbReference>
<keyword evidence="2" id="KW-0560">Oxidoreductase</keyword>
<reference evidence="4" key="4">
    <citation type="submission" date="2025-09" db="UniProtKB">
        <authorList>
            <consortium name="Ensembl"/>
        </authorList>
    </citation>
    <scope>IDENTIFICATION</scope>
    <source>
        <strain evidence="4">HNI</strain>
    </source>
</reference>
<comment type="similarity">
    <text evidence="1">Belongs to the NAD(P)H dehydrogenase (quinone) family.</text>
</comment>
<dbReference type="InterPro" id="IPR051545">
    <property type="entry name" value="NAD(P)H_dehydrogenase_qn"/>
</dbReference>
<dbReference type="Gene3D" id="3.40.50.360">
    <property type="match status" value="2"/>
</dbReference>
<dbReference type="SUPFAM" id="SSF52218">
    <property type="entry name" value="Flavoproteins"/>
    <property type="match status" value="1"/>
</dbReference>
<evidence type="ECO:0000256" key="2">
    <source>
        <dbReference type="ARBA" id="ARBA00023002"/>
    </source>
</evidence>
<reference evidence="4" key="3">
    <citation type="submission" date="2025-08" db="UniProtKB">
        <authorList>
            <consortium name="Ensembl"/>
        </authorList>
    </citation>
    <scope>IDENTIFICATION</scope>
    <source>
        <strain evidence="4">HNI</strain>
    </source>
</reference>
<dbReference type="Proteomes" id="UP000265180">
    <property type="component" value="Chromosome 21"/>
</dbReference>
<name>A0A3P9L4Z9_ORYLA</name>
<proteinExistence type="inferred from homology"/>
<dbReference type="InterPro" id="IPR029039">
    <property type="entry name" value="Flavoprotein-like_sf"/>
</dbReference>
<dbReference type="Pfam" id="PF02525">
    <property type="entry name" value="Flavodoxin_2"/>
    <property type="match status" value="1"/>
</dbReference>
<dbReference type="PANTHER" id="PTHR10204">
    <property type="entry name" value="NAD P H OXIDOREDUCTASE-RELATED"/>
    <property type="match status" value="1"/>
</dbReference>
<dbReference type="GO" id="GO:0016491">
    <property type="term" value="F:oxidoreductase activity"/>
    <property type="evidence" value="ECO:0007669"/>
    <property type="project" value="UniProtKB-KW"/>
</dbReference>
<reference key="1">
    <citation type="journal article" date="2007" name="Nature">
        <title>The medaka draft genome and insights into vertebrate genome evolution.</title>
        <authorList>
            <person name="Kasahara M."/>
            <person name="Naruse K."/>
            <person name="Sasaki S."/>
            <person name="Nakatani Y."/>
            <person name="Qu W."/>
            <person name="Ahsan B."/>
            <person name="Yamada T."/>
            <person name="Nagayasu Y."/>
            <person name="Doi K."/>
            <person name="Kasai Y."/>
            <person name="Jindo T."/>
            <person name="Kobayashi D."/>
            <person name="Shimada A."/>
            <person name="Toyoda A."/>
            <person name="Kuroki Y."/>
            <person name="Fujiyama A."/>
            <person name="Sasaki T."/>
            <person name="Shimizu A."/>
            <person name="Asakawa S."/>
            <person name="Shimizu N."/>
            <person name="Hashimoto S."/>
            <person name="Yang J."/>
            <person name="Lee Y."/>
            <person name="Matsushima K."/>
            <person name="Sugano S."/>
            <person name="Sakaizumi M."/>
            <person name="Narita T."/>
            <person name="Ohishi K."/>
            <person name="Haga S."/>
            <person name="Ohta F."/>
            <person name="Nomoto H."/>
            <person name="Nogata K."/>
            <person name="Morishita T."/>
            <person name="Endo T."/>
            <person name="Shin-I T."/>
            <person name="Takeda H."/>
            <person name="Morishita S."/>
            <person name="Kohara Y."/>
        </authorList>
    </citation>
    <scope>NUCLEOTIDE SEQUENCE [LARGE SCALE GENOMIC DNA]</scope>
    <source>
        <strain>Hd-rR</strain>
    </source>
</reference>
<sequence>MVSKKVLIVFAHQSSGSFNAAAKSAAVEVLTAQGCTVEVSDLYAMNFKAAATAEDIKGDVKDAEHFRYQEETRLAWEEGRLAEDITAEQTKLSEADLVIFQEKKAMLSFTTGSLESMFSSTGINGDMNVTLWPIQNGILHYCGFQVLPPQVFWAPSCASPEARTAMLEGWRSRLQGLLEEKPLSFISLDCFDPKSFQLTPDVQEKHASQEFGLTVGIHLGKPFFVLWLCCLQTYFHIGAFNQSHFSCPLLPGRVRAKEALPMSSEVLLMQNQWWPLISFNQF</sequence>
<organism evidence="4 5">
    <name type="scientific">Oryzias latipes</name>
    <name type="common">Japanese rice fish</name>
    <name type="synonym">Japanese killifish</name>
    <dbReference type="NCBI Taxonomy" id="8090"/>
    <lineage>
        <taxon>Eukaryota</taxon>
        <taxon>Metazoa</taxon>
        <taxon>Chordata</taxon>
        <taxon>Craniata</taxon>
        <taxon>Vertebrata</taxon>
        <taxon>Euteleostomi</taxon>
        <taxon>Actinopterygii</taxon>
        <taxon>Neopterygii</taxon>
        <taxon>Teleostei</taxon>
        <taxon>Neoteleostei</taxon>
        <taxon>Acanthomorphata</taxon>
        <taxon>Ovalentaria</taxon>
        <taxon>Atherinomorphae</taxon>
        <taxon>Beloniformes</taxon>
        <taxon>Adrianichthyidae</taxon>
        <taxon>Oryziinae</taxon>
        <taxon>Oryzias</taxon>
    </lineage>
</organism>
<evidence type="ECO:0000259" key="3">
    <source>
        <dbReference type="Pfam" id="PF02525"/>
    </source>
</evidence>